<gene>
    <name evidence="3" type="ORF">ACFQ08_46170</name>
</gene>
<feature type="region of interest" description="Disordered" evidence="1">
    <location>
        <begin position="16"/>
        <end position="70"/>
    </location>
</feature>
<feature type="non-terminal residue" evidence="3">
    <location>
        <position position="1"/>
    </location>
</feature>
<dbReference type="InterPro" id="IPR007969">
    <property type="entry name" value="DUF732"/>
</dbReference>
<feature type="compositionally biased region" description="Polar residues" evidence="1">
    <location>
        <begin position="16"/>
        <end position="28"/>
    </location>
</feature>
<dbReference type="EMBL" id="JBHTHX010003661">
    <property type="protein sequence ID" value="MFD0891988.1"/>
    <property type="molecule type" value="Genomic_DNA"/>
</dbReference>
<dbReference type="Proteomes" id="UP001597024">
    <property type="component" value="Unassembled WGS sequence"/>
</dbReference>
<feature type="domain" description="DUF732" evidence="2">
    <location>
        <begin position="73"/>
        <end position="143"/>
    </location>
</feature>
<reference evidence="4" key="1">
    <citation type="journal article" date="2019" name="Int. J. Syst. Evol. Microbiol.">
        <title>The Global Catalogue of Microorganisms (GCM) 10K type strain sequencing project: providing services to taxonomists for standard genome sequencing and annotation.</title>
        <authorList>
            <consortium name="The Broad Institute Genomics Platform"/>
            <consortium name="The Broad Institute Genome Sequencing Center for Infectious Disease"/>
            <person name="Wu L."/>
            <person name="Ma J."/>
        </authorList>
    </citation>
    <scope>NUCLEOTIDE SEQUENCE [LARGE SCALE GENOMIC DNA]</scope>
    <source>
        <strain evidence="4">CCUG 62974</strain>
    </source>
</reference>
<sequence>LLVAAGGAVYLLNRNSGTSVALVTQTPETPRPSESPLSTDPTDEPSPDDTGEVEPTPEPTASSSYSFSQSEKEDLFLKTVRQRKELSGVTSTRLVRLGKDVCGALDTGKSLIQVTLDSPVTDEFGAETSGYIAGAAVVLLCPEHRAKLPK</sequence>
<evidence type="ECO:0000256" key="1">
    <source>
        <dbReference type="SAM" id="MobiDB-lite"/>
    </source>
</evidence>
<name>A0ABW3E8R9_9ACTN</name>
<protein>
    <submittedName>
        <fullName evidence="3">DUF732 domain-containing protein</fullName>
    </submittedName>
</protein>
<proteinExistence type="predicted"/>
<evidence type="ECO:0000313" key="3">
    <source>
        <dbReference type="EMBL" id="MFD0891988.1"/>
    </source>
</evidence>
<organism evidence="3 4">
    <name type="scientific">Streptosporangium algeriense</name>
    <dbReference type="NCBI Taxonomy" id="1682748"/>
    <lineage>
        <taxon>Bacteria</taxon>
        <taxon>Bacillati</taxon>
        <taxon>Actinomycetota</taxon>
        <taxon>Actinomycetes</taxon>
        <taxon>Streptosporangiales</taxon>
        <taxon>Streptosporangiaceae</taxon>
        <taxon>Streptosporangium</taxon>
    </lineage>
</organism>
<evidence type="ECO:0000313" key="4">
    <source>
        <dbReference type="Proteomes" id="UP001597024"/>
    </source>
</evidence>
<accession>A0ABW3E8R9</accession>
<dbReference type="Pfam" id="PF05305">
    <property type="entry name" value="DUF732"/>
    <property type="match status" value="1"/>
</dbReference>
<comment type="caution">
    <text evidence="3">The sequence shown here is derived from an EMBL/GenBank/DDBJ whole genome shotgun (WGS) entry which is preliminary data.</text>
</comment>
<keyword evidence="4" id="KW-1185">Reference proteome</keyword>
<feature type="compositionally biased region" description="Acidic residues" evidence="1">
    <location>
        <begin position="41"/>
        <end position="52"/>
    </location>
</feature>
<evidence type="ECO:0000259" key="2">
    <source>
        <dbReference type="Pfam" id="PF05305"/>
    </source>
</evidence>